<comment type="caution">
    <text evidence="8">The sequence shown here is derived from an EMBL/GenBank/DDBJ whole genome shotgun (WGS) entry which is preliminary data.</text>
</comment>
<evidence type="ECO:0000256" key="6">
    <source>
        <dbReference type="SAM" id="MobiDB-lite"/>
    </source>
</evidence>
<dbReference type="InterPro" id="IPR003591">
    <property type="entry name" value="Leu-rich_rpt_typical-subtyp"/>
</dbReference>
<organism evidence="8 9">
    <name type="scientific">Capsicum annuum</name>
    <name type="common">Capsicum pepper</name>
    <dbReference type="NCBI Taxonomy" id="4072"/>
    <lineage>
        <taxon>Eukaryota</taxon>
        <taxon>Viridiplantae</taxon>
        <taxon>Streptophyta</taxon>
        <taxon>Embryophyta</taxon>
        <taxon>Tracheophyta</taxon>
        <taxon>Spermatophyta</taxon>
        <taxon>Magnoliopsida</taxon>
        <taxon>eudicotyledons</taxon>
        <taxon>Gunneridae</taxon>
        <taxon>Pentapetalae</taxon>
        <taxon>asterids</taxon>
        <taxon>lamiids</taxon>
        <taxon>Solanales</taxon>
        <taxon>Solanaceae</taxon>
        <taxon>Solanoideae</taxon>
        <taxon>Capsiceae</taxon>
        <taxon>Capsicum</taxon>
    </lineage>
</organism>
<evidence type="ECO:0000313" key="9">
    <source>
        <dbReference type="Proteomes" id="UP000222542"/>
    </source>
</evidence>
<dbReference type="Gramene" id="PHT83489">
    <property type="protein sequence ID" value="PHT83489"/>
    <property type="gene ID" value="T459_11932"/>
</dbReference>
<accession>A0A2G2ZNB9</accession>
<evidence type="ECO:0000256" key="3">
    <source>
        <dbReference type="ARBA" id="ARBA00022729"/>
    </source>
</evidence>
<dbReference type="Pfam" id="PF00560">
    <property type="entry name" value="LRR_1"/>
    <property type="match status" value="4"/>
</dbReference>
<dbReference type="Proteomes" id="UP000222542">
    <property type="component" value="Unassembled WGS sequence"/>
</dbReference>
<evidence type="ECO:0000313" key="8">
    <source>
        <dbReference type="EMBL" id="PHT83489.1"/>
    </source>
</evidence>
<proteinExistence type="predicted"/>
<keyword evidence="4" id="KW-0677">Repeat</keyword>
<evidence type="ECO:0000256" key="5">
    <source>
        <dbReference type="ARBA" id="ARBA00023136"/>
    </source>
</evidence>
<name>A0A2G2ZNB9_CAPAN</name>
<dbReference type="InterPro" id="IPR032675">
    <property type="entry name" value="LRR_dom_sf"/>
</dbReference>
<dbReference type="PANTHER" id="PTHR48064">
    <property type="entry name" value="OS01G0750400 PROTEIN"/>
    <property type="match status" value="1"/>
</dbReference>
<reference evidence="8 9" key="1">
    <citation type="journal article" date="2014" name="Nat. Genet.">
        <title>Genome sequence of the hot pepper provides insights into the evolution of pungency in Capsicum species.</title>
        <authorList>
            <person name="Kim S."/>
            <person name="Park M."/>
            <person name="Yeom S.I."/>
            <person name="Kim Y.M."/>
            <person name="Lee J.M."/>
            <person name="Lee H.A."/>
            <person name="Seo E."/>
            <person name="Choi J."/>
            <person name="Cheong K."/>
            <person name="Kim K.T."/>
            <person name="Jung K."/>
            <person name="Lee G.W."/>
            <person name="Oh S.K."/>
            <person name="Bae C."/>
            <person name="Kim S.B."/>
            <person name="Lee H.Y."/>
            <person name="Kim S.Y."/>
            <person name="Kim M.S."/>
            <person name="Kang B.C."/>
            <person name="Jo Y.D."/>
            <person name="Yang H.B."/>
            <person name="Jeong H.J."/>
            <person name="Kang W.H."/>
            <person name="Kwon J.K."/>
            <person name="Shin C."/>
            <person name="Lim J.Y."/>
            <person name="Park J.H."/>
            <person name="Huh J.H."/>
            <person name="Kim J.S."/>
            <person name="Kim B.D."/>
            <person name="Cohen O."/>
            <person name="Paran I."/>
            <person name="Suh M.C."/>
            <person name="Lee S.B."/>
            <person name="Kim Y.K."/>
            <person name="Shin Y."/>
            <person name="Noh S.J."/>
            <person name="Park J."/>
            <person name="Seo Y.S."/>
            <person name="Kwon S.Y."/>
            <person name="Kim H.A."/>
            <person name="Park J.M."/>
            <person name="Kim H.J."/>
            <person name="Choi S.B."/>
            <person name="Bosland P.W."/>
            <person name="Reeves G."/>
            <person name="Jo S.H."/>
            <person name="Lee B.W."/>
            <person name="Cho H.T."/>
            <person name="Choi H.S."/>
            <person name="Lee M.S."/>
            <person name="Yu Y."/>
            <person name="Do Choi Y."/>
            <person name="Park B.S."/>
            <person name="van Deynze A."/>
            <person name="Ashrafi H."/>
            <person name="Hill T."/>
            <person name="Kim W.T."/>
            <person name="Pai H.S."/>
            <person name="Ahn H.K."/>
            <person name="Yeam I."/>
            <person name="Giovannoni J.J."/>
            <person name="Rose J.K."/>
            <person name="Sorensen I."/>
            <person name="Lee S.J."/>
            <person name="Kim R.W."/>
            <person name="Choi I.Y."/>
            <person name="Choi B.S."/>
            <person name="Lim J.S."/>
            <person name="Lee Y.H."/>
            <person name="Choi D."/>
        </authorList>
    </citation>
    <scope>NUCLEOTIDE SEQUENCE [LARGE SCALE GENOMIC DNA]</scope>
    <source>
        <strain evidence="9">cv. CM334</strain>
    </source>
</reference>
<dbReference type="AlphaFoldDB" id="A0A2G2ZNB9"/>
<comment type="subcellular location">
    <subcellularLocation>
        <location evidence="1">Membrane</location>
    </subcellularLocation>
</comment>
<sequence length="535" mass="60609">MMVPTIFFFLQFSSLLYLFTASFASTEEATALLKWKATFHNQNNSLLAPWTLITDAFRDWYGIICFNSWINRLNIANASVTGDLTELKILYLYSNQLSGSIPSELGNLKNLTYLALSDNQFGGSILIVVGDLTKLKRLYLHSNQFSGPISGELGNLKNLTGMDLARNQFSGSIPITLGDLIKLKRLYLSSNQLFDPIPSELGNSKNLTILELVANQLTLGRNNISGSMGKYAKKVEIPKCYKWRSFTKVTILIPVRRNSSYDEFVTSVMQSGDRDCTLSKVMISYLMHSREKAYFEDKCWRPIVDDIGVPHWWVKGSLISLNGLGQSFPRELAFEVELVLRVKPTLFIAFDVGPPVLYCPRSKCPSLGVRMDVGVPYRWVKGSLISLYGLEQSFPHELAFKVELGPRSISLSDDDLIDNDLNDYKNDGNHPINMEDDSMHMEDFSSNSQDDAEDCGTESQPGHSFTDGTNFYYGQTFANKKELKMLLDTIVTRQSFDYYMEKSCTKLIKAKYLSRGCGWLFRAKKYDTLQKNLSW</sequence>
<dbReference type="GO" id="GO:0006952">
    <property type="term" value="P:defense response"/>
    <property type="evidence" value="ECO:0007669"/>
    <property type="project" value="UniProtKB-ARBA"/>
</dbReference>
<dbReference type="FunFam" id="3.80.10.10:FF:000400">
    <property type="entry name" value="Nuclear pore complex protein NUP107"/>
    <property type="match status" value="1"/>
</dbReference>
<evidence type="ECO:0000256" key="4">
    <source>
        <dbReference type="ARBA" id="ARBA00022737"/>
    </source>
</evidence>
<keyword evidence="3 7" id="KW-0732">Signal</keyword>
<feature type="region of interest" description="Disordered" evidence="6">
    <location>
        <begin position="427"/>
        <end position="462"/>
    </location>
</feature>
<keyword evidence="5" id="KW-0472">Membrane</keyword>
<feature type="signal peptide" evidence="7">
    <location>
        <begin position="1"/>
        <end position="24"/>
    </location>
</feature>
<dbReference type="GO" id="GO:0016020">
    <property type="term" value="C:membrane"/>
    <property type="evidence" value="ECO:0007669"/>
    <property type="project" value="UniProtKB-SubCell"/>
</dbReference>
<gene>
    <name evidence="8" type="ORF">T459_11932</name>
</gene>
<protein>
    <submittedName>
        <fullName evidence="8">Uncharacterized protein</fullName>
    </submittedName>
</protein>
<evidence type="ECO:0000256" key="2">
    <source>
        <dbReference type="ARBA" id="ARBA00022614"/>
    </source>
</evidence>
<dbReference type="Gene3D" id="3.80.10.10">
    <property type="entry name" value="Ribonuclease Inhibitor"/>
    <property type="match status" value="1"/>
</dbReference>
<dbReference type="SUPFAM" id="SSF52058">
    <property type="entry name" value="L domain-like"/>
    <property type="match status" value="1"/>
</dbReference>
<evidence type="ECO:0000256" key="1">
    <source>
        <dbReference type="ARBA" id="ARBA00004370"/>
    </source>
</evidence>
<dbReference type="PANTHER" id="PTHR48064:SF6">
    <property type="entry name" value="RECEPTOR-LIKE PROTEIN KINASE 2"/>
    <property type="match status" value="1"/>
</dbReference>
<reference evidence="8 9" key="2">
    <citation type="journal article" date="2017" name="Genome Biol.">
        <title>New reference genome sequences of hot pepper reveal the massive evolution of plant disease-resistance genes by retroduplication.</title>
        <authorList>
            <person name="Kim S."/>
            <person name="Park J."/>
            <person name="Yeom S.I."/>
            <person name="Kim Y.M."/>
            <person name="Seo E."/>
            <person name="Kim K.T."/>
            <person name="Kim M.S."/>
            <person name="Lee J.M."/>
            <person name="Cheong K."/>
            <person name="Shin H.S."/>
            <person name="Kim S.B."/>
            <person name="Han K."/>
            <person name="Lee J."/>
            <person name="Park M."/>
            <person name="Lee H.A."/>
            <person name="Lee H.Y."/>
            <person name="Lee Y."/>
            <person name="Oh S."/>
            <person name="Lee J.H."/>
            <person name="Choi E."/>
            <person name="Choi E."/>
            <person name="Lee S.E."/>
            <person name="Jeon J."/>
            <person name="Kim H."/>
            <person name="Choi G."/>
            <person name="Song H."/>
            <person name="Lee J."/>
            <person name="Lee S.C."/>
            <person name="Kwon J.K."/>
            <person name="Lee H.Y."/>
            <person name="Koo N."/>
            <person name="Hong Y."/>
            <person name="Kim R.W."/>
            <person name="Kang W.H."/>
            <person name="Huh J.H."/>
            <person name="Kang B.C."/>
            <person name="Yang T.J."/>
            <person name="Lee Y.H."/>
            <person name="Bennetzen J.L."/>
            <person name="Choi D."/>
        </authorList>
    </citation>
    <scope>NUCLEOTIDE SEQUENCE [LARGE SCALE GENOMIC DNA]</scope>
    <source>
        <strain evidence="9">cv. CM334</strain>
    </source>
</reference>
<dbReference type="InterPro" id="IPR001611">
    <property type="entry name" value="Leu-rich_rpt"/>
</dbReference>
<evidence type="ECO:0000256" key="7">
    <source>
        <dbReference type="SAM" id="SignalP"/>
    </source>
</evidence>
<keyword evidence="9" id="KW-1185">Reference proteome</keyword>
<dbReference type="SMART" id="SM00369">
    <property type="entry name" value="LRR_TYP"/>
    <property type="match status" value="3"/>
</dbReference>
<feature type="chain" id="PRO_5013915166" evidence="7">
    <location>
        <begin position="25"/>
        <end position="535"/>
    </location>
</feature>
<dbReference type="EMBL" id="AYRZ02000004">
    <property type="protein sequence ID" value="PHT83489.1"/>
    <property type="molecule type" value="Genomic_DNA"/>
</dbReference>
<keyword evidence="2" id="KW-0433">Leucine-rich repeat</keyword>
<dbReference type="InterPro" id="IPR053038">
    <property type="entry name" value="RLP_Defense"/>
</dbReference>
<dbReference type="GO" id="GO:0051707">
    <property type="term" value="P:response to other organism"/>
    <property type="evidence" value="ECO:0007669"/>
    <property type="project" value="UniProtKB-ARBA"/>
</dbReference>